<comment type="caution">
    <text evidence="1">The sequence shown here is derived from an EMBL/GenBank/DDBJ whole genome shotgun (WGS) entry which is preliminary data.</text>
</comment>
<protein>
    <submittedName>
        <fullName evidence="1">Uncharacterized protein</fullName>
    </submittedName>
</protein>
<accession>A0ABV5KR84</accession>
<dbReference type="RefSeq" id="WP_377496300.1">
    <property type="nucleotide sequence ID" value="NZ_JBHMDO010000029.1"/>
</dbReference>
<dbReference type="Proteomes" id="UP001589747">
    <property type="component" value="Unassembled WGS sequence"/>
</dbReference>
<proteinExistence type="predicted"/>
<reference evidence="1 2" key="1">
    <citation type="submission" date="2024-09" db="EMBL/GenBank/DDBJ databases">
        <authorList>
            <person name="Sun Q."/>
            <person name="Mori K."/>
        </authorList>
    </citation>
    <scope>NUCLEOTIDE SEQUENCE [LARGE SCALE GENOMIC DNA]</scope>
    <source>
        <strain evidence="1 2">TISTR 2452</strain>
    </source>
</reference>
<keyword evidence="2" id="KW-1185">Reference proteome</keyword>
<sequence>MNLLDNVKRICDRLAEKGWKALFLQHGLDITSMNLKGELLKELTGINRSVSGFEDFSLEGKRGIEPGMPARSLLYHALASPNVVEGVTEFPTLAELETIENYVYGIEPPALEEIRARAEGLALSLVVFATEYRPSSDTVHKKHADLCFSRTGVARVGTAQSEYAASIRGFLPFVDNQPHAIRVLPAKYSAYIAVQRRGNKEQFGPMRFKTEDSGRIFWVPLHKLFSGAECIHGMELHVSLTSHHVNEKLKRIHQVLKTGVSEEESQNKPFKFTDGIAELSLDPELGTGVVMPIQHPALVERAEDENGKPITFKVPANNNPLYSSFTISDIDGARRAPEYVHVRHVLNHDGTIKDLNEERNVSEIVKEGNYDAVHYIDYTGDGWVEARCPEISNAFPDRHPAYSLVTAPDFFPSCDQRELMDWTESVPGFLKPYLWEVPPETLSDNRLAANIHLGEGQFTIDDRTMTAVVSTFYETPPRQANVQPTRVEARHSYLPDAASGVFAPGWDVSSVKDHEGAEFLAAYGLGSPFPEDAKLCAALSTFWPAVAPDAARTFEPSHQWPTVSPLTDEEIGQAGGLPWDGIQGPSEIPGKNMVRYAAMEYADYVDQALGNKFTLALTGKIDVNEYQERVLSMACAYHALGINPDEKGEWSVLSFRKAEANDNDLGTAQRQSGTVLSGPLYRFVMYRHGAIFPDPDRDFTKRAVMIEEKAELFVGGEHILVKRGEGKWVTHSIFTHA</sequence>
<name>A0ABV5KR84_9BACL</name>
<organism evidence="1 2">
    <name type="scientific">Paenibacillus aurantiacus</name>
    <dbReference type="NCBI Taxonomy" id="1936118"/>
    <lineage>
        <taxon>Bacteria</taxon>
        <taxon>Bacillati</taxon>
        <taxon>Bacillota</taxon>
        <taxon>Bacilli</taxon>
        <taxon>Bacillales</taxon>
        <taxon>Paenibacillaceae</taxon>
        <taxon>Paenibacillus</taxon>
    </lineage>
</organism>
<gene>
    <name evidence="1" type="ORF">ACFFSY_17415</name>
</gene>
<evidence type="ECO:0000313" key="2">
    <source>
        <dbReference type="Proteomes" id="UP001589747"/>
    </source>
</evidence>
<dbReference type="EMBL" id="JBHMDO010000029">
    <property type="protein sequence ID" value="MFB9327709.1"/>
    <property type="molecule type" value="Genomic_DNA"/>
</dbReference>
<evidence type="ECO:0000313" key="1">
    <source>
        <dbReference type="EMBL" id="MFB9327709.1"/>
    </source>
</evidence>